<dbReference type="Proteomes" id="UP000541444">
    <property type="component" value="Unassembled WGS sequence"/>
</dbReference>
<sequence>MAATSFISTANTSFQSLPSSSSSKHNVRRPCSVSVTLCKATSDSQESSPVLTKRNLAISLTTTLSLFSLSVASKGVLEAKAAILEADDDLELLEKVKKDRKKRLEQQEVIVSSEKERASLQSLIYKLSKVGQAIDNDDLKTASTVLGPSTNADWIKKVQAAFDKLSSTSEEEKEVTELNSSLASLIASVIANDIKSSKLAFVSSATALEKWTSLTGLTGQLKGL</sequence>
<dbReference type="Pfam" id="PF20675">
    <property type="entry name" value="MPH2"/>
    <property type="match status" value="1"/>
</dbReference>
<dbReference type="InterPro" id="IPR038862">
    <property type="entry name" value="MPH2"/>
</dbReference>
<evidence type="ECO:0000259" key="1">
    <source>
        <dbReference type="Pfam" id="PF20675"/>
    </source>
</evidence>
<evidence type="ECO:0000313" key="2">
    <source>
        <dbReference type="EMBL" id="KAF6151204.1"/>
    </source>
</evidence>
<accession>A0A7J7M8U5</accession>
<reference evidence="2 3" key="1">
    <citation type="journal article" date="2020" name="IScience">
        <title>Genome Sequencing of the Endangered Kingdonia uniflora (Circaeasteraceae, Ranunculales) Reveals Potential Mechanisms of Evolutionary Specialization.</title>
        <authorList>
            <person name="Sun Y."/>
            <person name="Deng T."/>
            <person name="Zhang A."/>
            <person name="Moore M.J."/>
            <person name="Landis J.B."/>
            <person name="Lin N."/>
            <person name="Zhang H."/>
            <person name="Zhang X."/>
            <person name="Huang J."/>
            <person name="Zhang X."/>
            <person name="Sun H."/>
            <person name="Wang H."/>
        </authorList>
    </citation>
    <scope>NUCLEOTIDE SEQUENCE [LARGE SCALE GENOMIC DNA]</scope>
    <source>
        <strain evidence="2">TB1705</strain>
        <tissue evidence="2">Leaf</tissue>
    </source>
</reference>
<evidence type="ECO:0000313" key="3">
    <source>
        <dbReference type="Proteomes" id="UP000541444"/>
    </source>
</evidence>
<comment type="caution">
    <text evidence="2">The sequence shown here is derived from an EMBL/GenBank/DDBJ whole genome shotgun (WGS) entry which is preliminary data.</text>
</comment>
<dbReference type="PANTHER" id="PTHR35742">
    <property type="entry name" value="THYLAKOID LUMENAL 16.5 KDA PROTEIN, CHLOROPLASTIC"/>
    <property type="match status" value="1"/>
</dbReference>
<dbReference type="GO" id="GO:0010206">
    <property type="term" value="P:photosystem II repair"/>
    <property type="evidence" value="ECO:0007669"/>
    <property type="project" value="InterPro"/>
</dbReference>
<keyword evidence="3" id="KW-1185">Reference proteome</keyword>
<organism evidence="2 3">
    <name type="scientific">Kingdonia uniflora</name>
    <dbReference type="NCBI Taxonomy" id="39325"/>
    <lineage>
        <taxon>Eukaryota</taxon>
        <taxon>Viridiplantae</taxon>
        <taxon>Streptophyta</taxon>
        <taxon>Embryophyta</taxon>
        <taxon>Tracheophyta</taxon>
        <taxon>Spermatophyta</taxon>
        <taxon>Magnoliopsida</taxon>
        <taxon>Ranunculales</taxon>
        <taxon>Circaeasteraceae</taxon>
        <taxon>Kingdonia</taxon>
    </lineage>
</organism>
<protein>
    <recommendedName>
        <fullName evidence="1">Maintenance of Photosystem II under High light 2 C-terminal domain-containing protein</fullName>
    </recommendedName>
</protein>
<dbReference type="InterPro" id="IPR049072">
    <property type="entry name" value="MPH2_C"/>
</dbReference>
<dbReference type="AlphaFoldDB" id="A0A7J7M8U5"/>
<name>A0A7J7M8U5_9MAGN</name>
<proteinExistence type="predicted"/>
<feature type="domain" description="Maintenance of Photosystem II under High light 2 C-terminal" evidence="1">
    <location>
        <begin position="119"/>
        <end position="224"/>
    </location>
</feature>
<dbReference type="OrthoDB" id="1924976at2759"/>
<dbReference type="PANTHER" id="PTHR35742:SF1">
    <property type="entry name" value="THYLAKOID LUMENAL 16.5 KDA PROTEIN, CHLOROPLASTIC"/>
    <property type="match status" value="1"/>
</dbReference>
<gene>
    <name evidence="2" type="ORF">GIB67_037412</name>
</gene>
<dbReference type="EMBL" id="JACGCM010001710">
    <property type="protein sequence ID" value="KAF6151204.1"/>
    <property type="molecule type" value="Genomic_DNA"/>
</dbReference>